<reference evidence="1 2" key="1">
    <citation type="submission" date="2018-08" db="EMBL/GenBank/DDBJ databases">
        <title>Recombination of ecologically and evolutionarily significant loci maintains genetic cohesion in the Pseudomonas syringae species complex.</title>
        <authorList>
            <person name="Dillon M."/>
            <person name="Thakur S."/>
            <person name="Almeida R.N.D."/>
            <person name="Weir B.S."/>
            <person name="Guttman D.S."/>
        </authorList>
    </citation>
    <scope>NUCLEOTIDE SEQUENCE [LARGE SCALE GENOMIC DNA]</scope>
    <source>
        <strain evidence="1 2">ICMP 4525</strain>
    </source>
</reference>
<name>A0A3M6HSE4_PSEAJ</name>
<dbReference type="Gene3D" id="3.30.1330.40">
    <property type="entry name" value="RutC-like"/>
    <property type="match status" value="1"/>
</dbReference>
<sequence>MNAAIKHYPTSLPFPFSKAVEVGGILYLSGQVSMAPDATVLHGDVQFQTRVIMDSISETLKSLGSKRENIFKVTVWLSDMKHFSDFNQAYAACFADRLPVRSVVSAKLAFDLDVEIEVQALVGHRG</sequence>
<proteinExistence type="predicted"/>
<dbReference type="AlphaFoldDB" id="A0A3M6HSE4"/>
<dbReference type="Pfam" id="PF01042">
    <property type="entry name" value="Ribonuc_L-PSP"/>
    <property type="match status" value="1"/>
</dbReference>
<dbReference type="SUPFAM" id="SSF55298">
    <property type="entry name" value="YjgF-like"/>
    <property type="match status" value="1"/>
</dbReference>
<dbReference type="PANTHER" id="PTHR11803:SF39">
    <property type="entry name" value="2-IMINOBUTANOATE_2-IMINOPROPANOATE DEAMINASE"/>
    <property type="match status" value="1"/>
</dbReference>
<dbReference type="EMBL" id="RBVA01000214">
    <property type="protein sequence ID" value="RMW07766.1"/>
    <property type="molecule type" value="Genomic_DNA"/>
</dbReference>
<organism evidence="1 2">
    <name type="scientific">Pseudomonas amygdali pv. tabaci</name>
    <name type="common">Pseudomonas syringae pv. tabaci</name>
    <dbReference type="NCBI Taxonomy" id="322"/>
    <lineage>
        <taxon>Bacteria</taxon>
        <taxon>Pseudomonadati</taxon>
        <taxon>Pseudomonadota</taxon>
        <taxon>Gammaproteobacteria</taxon>
        <taxon>Pseudomonadales</taxon>
        <taxon>Pseudomonadaceae</taxon>
        <taxon>Pseudomonas</taxon>
        <taxon>Pseudomonas amygdali</taxon>
    </lineage>
</organism>
<evidence type="ECO:0000313" key="2">
    <source>
        <dbReference type="Proteomes" id="UP000271531"/>
    </source>
</evidence>
<comment type="caution">
    <text evidence="1">The sequence shown here is derived from an EMBL/GenBank/DDBJ whole genome shotgun (WGS) entry which is preliminary data.</text>
</comment>
<dbReference type="GO" id="GO:0019239">
    <property type="term" value="F:deaminase activity"/>
    <property type="evidence" value="ECO:0007669"/>
    <property type="project" value="TreeGrafter"/>
</dbReference>
<dbReference type="PANTHER" id="PTHR11803">
    <property type="entry name" value="2-IMINOBUTANOATE/2-IMINOPROPANOATE DEAMINASE RIDA"/>
    <property type="match status" value="1"/>
</dbReference>
<dbReference type="InterPro" id="IPR035959">
    <property type="entry name" value="RutC-like_sf"/>
</dbReference>
<dbReference type="InterPro" id="IPR006175">
    <property type="entry name" value="YjgF/YER057c/UK114"/>
</dbReference>
<accession>A0A3M6HSE4</accession>
<protein>
    <submittedName>
        <fullName evidence="1">Uncharacterized protein</fullName>
    </submittedName>
</protein>
<evidence type="ECO:0000313" key="1">
    <source>
        <dbReference type="EMBL" id="RMW07766.1"/>
    </source>
</evidence>
<gene>
    <name evidence="1" type="ORF">ALP03_200223</name>
</gene>
<dbReference type="CDD" id="cd00448">
    <property type="entry name" value="YjgF_YER057c_UK114_family"/>
    <property type="match status" value="1"/>
</dbReference>
<dbReference type="Proteomes" id="UP000271531">
    <property type="component" value="Unassembled WGS sequence"/>
</dbReference>
<dbReference type="GO" id="GO:0005829">
    <property type="term" value="C:cytosol"/>
    <property type="evidence" value="ECO:0007669"/>
    <property type="project" value="TreeGrafter"/>
</dbReference>